<dbReference type="PANTHER" id="PTHR24220">
    <property type="entry name" value="IMPORT ATP-BINDING PROTEIN"/>
    <property type="match status" value="1"/>
</dbReference>
<keyword evidence="1" id="KW-0813">Transport</keyword>
<dbReference type="AlphaFoldDB" id="A0A2T2XH02"/>
<dbReference type="GO" id="GO:0022857">
    <property type="term" value="F:transmembrane transporter activity"/>
    <property type="evidence" value="ECO:0007669"/>
    <property type="project" value="TreeGrafter"/>
</dbReference>
<comment type="caution">
    <text evidence="5">The sequence shown here is derived from an EMBL/GenBank/DDBJ whole genome shotgun (WGS) entry which is preliminary data.</text>
</comment>
<keyword evidence="3 5" id="KW-0067">ATP-binding</keyword>
<sequence>MMALIEMEQIRKSYKMADENLEVLKGISLTIEQGDYVAIMGPSGSGKSTLMHILGCLDVPSSGHYFLSGQDIAGLSESKLASIRRKQIGFVFQSFNLLAALNALENVALPLLYQGVSPGEQRERATEALNQVGLGERLHHRPSQLSGGQQQRVAIARAIVTKPPVILADEPTGNLDSHAGQEVLGIFSRLHEAGQTVIMITHDTQVAHHANRIIQILDGNIVSSQEVTHV</sequence>
<reference evidence="5 6" key="1">
    <citation type="journal article" date="2014" name="BMC Genomics">
        <title>Comparison of environmental and isolate Sulfobacillus genomes reveals diverse carbon, sulfur, nitrogen, and hydrogen metabolisms.</title>
        <authorList>
            <person name="Justice N.B."/>
            <person name="Norman A."/>
            <person name="Brown C.T."/>
            <person name="Singh A."/>
            <person name="Thomas B.C."/>
            <person name="Banfield J.F."/>
        </authorList>
    </citation>
    <scope>NUCLEOTIDE SEQUENCE [LARGE SCALE GENOMIC DNA]</scope>
    <source>
        <strain evidence="5">AMDSBA4</strain>
    </source>
</reference>
<dbReference type="GO" id="GO:0005524">
    <property type="term" value="F:ATP binding"/>
    <property type="evidence" value="ECO:0007669"/>
    <property type="project" value="UniProtKB-KW"/>
</dbReference>
<dbReference type="InterPro" id="IPR027417">
    <property type="entry name" value="P-loop_NTPase"/>
</dbReference>
<dbReference type="GO" id="GO:0016887">
    <property type="term" value="F:ATP hydrolysis activity"/>
    <property type="evidence" value="ECO:0007669"/>
    <property type="project" value="InterPro"/>
</dbReference>
<feature type="domain" description="ABC transporter" evidence="4">
    <location>
        <begin position="5"/>
        <end position="230"/>
    </location>
</feature>
<dbReference type="PROSITE" id="PS00211">
    <property type="entry name" value="ABC_TRANSPORTER_1"/>
    <property type="match status" value="1"/>
</dbReference>
<keyword evidence="2" id="KW-0547">Nucleotide-binding</keyword>
<evidence type="ECO:0000256" key="1">
    <source>
        <dbReference type="ARBA" id="ARBA00022448"/>
    </source>
</evidence>
<evidence type="ECO:0000313" key="6">
    <source>
        <dbReference type="Proteomes" id="UP000242972"/>
    </source>
</evidence>
<gene>
    <name evidence="5" type="ORF">C7B46_09030</name>
</gene>
<proteinExistence type="predicted"/>
<protein>
    <submittedName>
        <fullName evidence="5">Macrolide ABC transporter ATP-binding protein</fullName>
    </submittedName>
</protein>
<dbReference type="FunFam" id="3.40.50.300:FF:000032">
    <property type="entry name" value="Export ABC transporter ATP-binding protein"/>
    <property type="match status" value="1"/>
</dbReference>
<accession>A0A2T2XH02</accession>
<dbReference type="Pfam" id="PF00005">
    <property type="entry name" value="ABC_tran"/>
    <property type="match status" value="1"/>
</dbReference>
<name>A0A2T2XH02_9FIRM</name>
<dbReference type="CDD" id="cd03255">
    <property type="entry name" value="ABC_MJ0796_LolCDE_FtsE"/>
    <property type="match status" value="1"/>
</dbReference>
<dbReference type="PROSITE" id="PS50893">
    <property type="entry name" value="ABC_TRANSPORTER_2"/>
    <property type="match status" value="1"/>
</dbReference>
<dbReference type="PANTHER" id="PTHR24220:SF86">
    <property type="entry name" value="ABC TRANSPORTER ABCH.1"/>
    <property type="match status" value="1"/>
</dbReference>
<dbReference type="InterPro" id="IPR017871">
    <property type="entry name" value="ABC_transporter-like_CS"/>
</dbReference>
<dbReference type="InterPro" id="IPR003593">
    <property type="entry name" value="AAA+_ATPase"/>
</dbReference>
<dbReference type="SUPFAM" id="SSF52540">
    <property type="entry name" value="P-loop containing nucleoside triphosphate hydrolases"/>
    <property type="match status" value="1"/>
</dbReference>
<dbReference type="SMART" id="SM00382">
    <property type="entry name" value="AAA"/>
    <property type="match status" value="1"/>
</dbReference>
<evidence type="ECO:0000256" key="3">
    <source>
        <dbReference type="ARBA" id="ARBA00022840"/>
    </source>
</evidence>
<dbReference type="EMBL" id="PXYW01000017">
    <property type="protein sequence ID" value="PSR33758.1"/>
    <property type="molecule type" value="Genomic_DNA"/>
</dbReference>
<dbReference type="GO" id="GO:0005886">
    <property type="term" value="C:plasma membrane"/>
    <property type="evidence" value="ECO:0007669"/>
    <property type="project" value="TreeGrafter"/>
</dbReference>
<evidence type="ECO:0000256" key="2">
    <source>
        <dbReference type="ARBA" id="ARBA00022741"/>
    </source>
</evidence>
<dbReference type="GO" id="GO:0098796">
    <property type="term" value="C:membrane protein complex"/>
    <property type="evidence" value="ECO:0007669"/>
    <property type="project" value="UniProtKB-ARBA"/>
</dbReference>
<evidence type="ECO:0000259" key="4">
    <source>
        <dbReference type="PROSITE" id="PS50893"/>
    </source>
</evidence>
<organism evidence="5 6">
    <name type="scientific">Sulfobacillus benefaciens</name>
    <dbReference type="NCBI Taxonomy" id="453960"/>
    <lineage>
        <taxon>Bacteria</taxon>
        <taxon>Bacillati</taxon>
        <taxon>Bacillota</taxon>
        <taxon>Clostridia</taxon>
        <taxon>Eubacteriales</taxon>
        <taxon>Clostridiales Family XVII. Incertae Sedis</taxon>
        <taxon>Sulfobacillus</taxon>
    </lineage>
</organism>
<dbReference type="InterPro" id="IPR003439">
    <property type="entry name" value="ABC_transporter-like_ATP-bd"/>
</dbReference>
<evidence type="ECO:0000313" key="5">
    <source>
        <dbReference type="EMBL" id="PSR33758.1"/>
    </source>
</evidence>
<dbReference type="InterPro" id="IPR015854">
    <property type="entry name" value="ABC_transpr_LolD-like"/>
</dbReference>
<dbReference type="Proteomes" id="UP000242972">
    <property type="component" value="Unassembled WGS sequence"/>
</dbReference>
<dbReference type="Gene3D" id="3.40.50.300">
    <property type="entry name" value="P-loop containing nucleotide triphosphate hydrolases"/>
    <property type="match status" value="1"/>
</dbReference>
<dbReference type="InterPro" id="IPR017911">
    <property type="entry name" value="MacB-like_ATP-bd"/>
</dbReference>